<evidence type="ECO:0000256" key="1">
    <source>
        <dbReference type="ARBA" id="ARBA00023157"/>
    </source>
</evidence>
<comment type="caution">
    <text evidence="2">Lacks conserved residue(s) required for the propagation of feature annotation.</text>
</comment>
<keyword evidence="3" id="KW-0812">Transmembrane</keyword>
<proteinExistence type="predicted"/>
<keyword evidence="3" id="KW-1133">Transmembrane helix</keyword>
<dbReference type="OrthoDB" id="6333196at2759"/>
<feature type="transmembrane region" description="Helical" evidence="3">
    <location>
        <begin position="36"/>
        <end position="55"/>
    </location>
</feature>
<feature type="domain" description="CUB" evidence="4">
    <location>
        <begin position="146"/>
        <end position="231"/>
    </location>
</feature>
<evidence type="ECO:0000313" key="5">
    <source>
        <dbReference type="EMBL" id="KZS21251.1"/>
    </source>
</evidence>
<name>A0A162SFG9_9CRUS</name>
<dbReference type="InterPro" id="IPR000859">
    <property type="entry name" value="CUB_dom"/>
</dbReference>
<dbReference type="Proteomes" id="UP000076858">
    <property type="component" value="Unassembled WGS sequence"/>
</dbReference>
<dbReference type="PROSITE" id="PS01180">
    <property type="entry name" value="CUB"/>
    <property type="match status" value="1"/>
</dbReference>
<organism evidence="5 6">
    <name type="scientific">Daphnia magna</name>
    <dbReference type="NCBI Taxonomy" id="35525"/>
    <lineage>
        <taxon>Eukaryota</taxon>
        <taxon>Metazoa</taxon>
        <taxon>Ecdysozoa</taxon>
        <taxon>Arthropoda</taxon>
        <taxon>Crustacea</taxon>
        <taxon>Branchiopoda</taxon>
        <taxon>Diplostraca</taxon>
        <taxon>Cladocera</taxon>
        <taxon>Anomopoda</taxon>
        <taxon>Daphniidae</taxon>
        <taxon>Daphnia</taxon>
    </lineage>
</organism>
<sequence length="310" mass="34978">MADTCSLHSASIASKSHLQRLLQLNPRRRRRMRRPLLVWLLTLFAVVSFTSAGIMQHVPRIPNLFTYFFQGLREANKTETKQPASPVPPFLLGLQEGSQSEIESTTLPPILPSVLNSYYNMEGETISSSITLPSSGNGGQRRVDLCEGDIVVPLSNDRNTLIEQTYKSTKFPYERSNPLVCTWNVKVTDNCRRGVVTMRINKRSRLADVDGCTKGYYRVSPFMKETKICGRIETLPPFQWYVEDQQPDDVSIVLKHAGLNDGYWEGLSFTLSGECLPNDSNMTSSQALKTYNSWMQKILKESETVDLTVA</sequence>
<dbReference type="EMBL" id="LRGB01000031">
    <property type="protein sequence ID" value="KZS21251.1"/>
    <property type="molecule type" value="Genomic_DNA"/>
</dbReference>
<protein>
    <recommendedName>
        <fullName evidence="4">CUB domain-containing protein</fullName>
    </recommendedName>
</protein>
<feature type="disulfide bond" evidence="2">
    <location>
        <begin position="212"/>
        <end position="229"/>
    </location>
</feature>
<accession>A0A162SFG9</accession>
<dbReference type="AlphaFoldDB" id="A0A162SFG9"/>
<keyword evidence="3" id="KW-0472">Membrane</keyword>
<comment type="caution">
    <text evidence="5">The sequence shown here is derived from an EMBL/GenBank/DDBJ whole genome shotgun (WGS) entry which is preliminary data.</text>
</comment>
<reference evidence="5 6" key="1">
    <citation type="submission" date="2016-03" db="EMBL/GenBank/DDBJ databases">
        <title>EvidentialGene: Evidence-directed Construction of Genes on Genomes.</title>
        <authorList>
            <person name="Gilbert D.G."/>
            <person name="Choi J.-H."/>
            <person name="Mockaitis K."/>
            <person name="Colbourne J."/>
            <person name="Pfrender M."/>
        </authorList>
    </citation>
    <scope>NUCLEOTIDE SEQUENCE [LARGE SCALE GENOMIC DNA]</scope>
    <source>
        <strain evidence="5 6">Xinb3</strain>
        <tissue evidence="5">Complete organism</tissue>
    </source>
</reference>
<evidence type="ECO:0000256" key="3">
    <source>
        <dbReference type="SAM" id="Phobius"/>
    </source>
</evidence>
<evidence type="ECO:0000259" key="4">
    <source>
        <dbReference type="PROSITE" id="PS01180"/>
    </source>
</evidence>
<evidence type="ECO:0000313" key="6">
    <source>
        <dbReference type="Proteomes" id="UP000076858"/>
    </source>
</evidence>
<gene>
    <name evidence="5" type="ORF">APZ42_011868</name>
</gene>
<evidence type="ECO:0000256" key="2">
    <source>
        <dbReference type="PROSITE-ProRule" id="PRU00059"/>
    </source>
</evidence>
<keyword evidence="1 2" id="KW-1015">Disulfide bond</keyword>
<keyword evidence="6" id="KW-1185">Reference proteome</keyword>